<dbReference type="SUPFAM" id="SSF63411">
    <property type="entry name" value="LuxS/MPP-like metallohydrolase"/>
    <property type="match status" value="2"/>
</dbReference>
<evidence type="ECO:0000256" key="1">
    <source>
        <dbReference type="SAM" id="SignalP"/>
    </source>
</evidence>
<dbReference type="RefSeq" id="WP_128385379.1">
    <property type="nucleotide sequence ID" value="NZ_CP035033.1"/>
</dbReference>
<evidence type="ECO:0000313" key="5">
    <source>
        <dbReference type="Proteomes" id="UP000285478"/>
    </source>
</evidence>
<organism evidence="4 5">
    <name type="scientific">Hydrogenovibrio thermophilus</name>
    <dbReference type="NCBI Taxonomy" id="265883"/>
    <lineage>
        <taxon>Bacteria</taxon>
        <taxon>Pseudomonadati</taxon>
        <taxon>Pseudomonadota</taxon>
        <taxon>Gammaproteobacteria</taxon>
        <taxon>Thiotrichales</taxon>
        <taxon>Piscirickettsiaceae</taxon>
        <taxon>Hydrogenovibrio</taxon>
    </lineage>
</organism>
<feature type="domain" description="Peptidase M16 C-terminal" evidence="3">
    <location>
        <begin position="190"/>
        <end position="365"/>
    </location>
</feature>
<dbReference type="Proteomes" id="UP000285478">
    <property type="component" value="Chromosome"/>
</dbReference>
<dbReference type="EMBL" id="CP035033">
    <property type="protein sequence ID" value="QAB16100.1"/>
    <property type="molecule type" value="Genomic_DNA"/>
</dbReference>
<dbReference type="InterPro" id="IPR011249">
    <property type="entry name" value="Metalloenz_LuxS/M16"/>
</dbReference>
<feature type="chain" id="PRO_5019217921" evidence="1">
    <location>
        <begin position="22"/>
        <end position="439"/>
    </location>
</feature>
<dbReference type="Pfam" id="PF00675">
    <property type="entry name" value="Peptidase_M16"/>
    <property type="match status" value="1"/>
</dbReference>
<name>A0A410H5L9_9GAMM</name>
<dbReference type="Pfam" id="PF05193">
    <property type="entry name" value="Peptidase_M16_C"/>
    <property type="match status" value="1"/>
</dbReference>
<protein>
    <submittedName>
        <fullName evidence="4">Insulinase family protein</fullName>
    </submittedName>
</protein>
<dbReference type="InterPro" id="IPR050361">
    <property type="entry name" value="MPP/UQCRC_Complex"/>
</dbReference>
<evidence type="ECO:0000259" key="2">
    <source>
        <dbReference type="Pfam" id="PF00675"/>
    </source>
</evidence>
<dbReference type="GO" id="GO:0046872">
    <property type="term" value="F:metal ion binding"/>
    <property type="evidence" value="ECO:0007669"/>
    <property type="project" value="InterPro"/>
</dbReference>
<proteinExistence type="predicted"/>
<dbReference type="KEGG" id="htr:EPV75_10670"/>
<dbReference type="PANTHER" id="PTHR11851:SF224">
    <property type="entry name" value="PROCESSING PROTEASE"/>
    <property type="match status" value="1"/>
</dbReference>
<dbReference type="PANTHER" id="PTHR11851">
    <property type="entry name" value="METALLOPROTEASE"/>
    <property type="match status" value="1"/>
</dbReference>
<dbReference type="InterPro" id="IPR011765">
    <property type="entry name" value="Pept_M16_N"/>
</dbReference>
<feature type="domain" description="Peptidase M16 N-terminal" evidence="2">
    <location>
        <begin position="35"/>
        <end position="181"/>
    </location>
</feature>
<feature type="signal peptide" evidence="1">
    <location>
        <begin position="1"/>
        <end position="21"/>
    </location>
</feature>
<sequence>MKQLTVWAFAFACLLSTQAWAKVDIQTWQTAKGTKVMYVHAPQLPMVDVELMFDAGSARDGDQWGVASFTSNLLGTATPEHDENQISEAFNDLGVQIGSNAGRDSASIHLRSLTRSEILTPAMKLFAEIVGQPVFRQNIMAREKARLMTGLKQKTVKPQAMLSDELWAKLYGDHPYAHPVPGTLKTVEALTVEDLKAFYKRYYVAANAQVTIVGAVDRKQAEQMAEDLTRSLATGEKAAALPQPKPLDKAQAKIIRFGSTQTYYTLAQLGVERGDPDYYALFLGNHLLGGSGFGSLLMEEVREKRGLVYGVSSGFYPMKVPGPFQIGLSTKNASAKEADEVVKQTLAQFMKDFPDEKLAEIKSNLIGGFPLRIDSNSKIAGYIAMIGFYDLPLDYLERFPKKMAELTKEDVLNAWRKHIHPNKMLTLMVGEPNVKPIEK</sequence>
<dbReference type="Gene3D" id="3.30.830.10">
    <property type="entry name" value="Metalloenzyme, LuxS/M16 peptidase-like"/>
    <property type="match status" value="2"/>
</dbReference>
<evidence type="ECO:0000313" key="4">
    <source>
        <dbReference type="EMBL" id="QAB16100.1"/>
    </source>
</evidence>
<dbReference type="AlphaFoldDB" id="A0A410H5L9"/>
<accession>A0A410H5L9</accession>
<keyword evidence="5" id="KW-1185">Reference proteome</keyword>
<reference evidence="4 5" key="1">
    <citation type="journal article" date="2018" name="Environ. Microbiol.">
        <title>Genomes of ubiquitous marine and hypersaline Hydrogenovibrio, Thiomicrorhabdus and Thiomicrospira spp. encode a diversity of mechanisms to sustain chemolithoautotrophy in heterogeneous environments.</title>
        <authorList>
            <person name="Scott K.M."/>
            <person name="Williams J."/>
            <person name="Porter C.M.B."/>
            <person name="Russel S."/>
            <person name="Harmer T.L."/>
            <person name="Paul J.H."/>
            <person name="Antonen K.M."/>
            <person name="Bridges M.K."/>
            <person name="Camper G.J."/>
            <person name="Campla C.K."/>
            <person name="Casella L.G."/>
            <person name="Chase E."/>
            <person name="Conrad J.W."/>
            <person name="Cruz M.C."/>
            <person name="Dunlap D.S."/>
            <person name="Duran L."/>
            <person name="Fahsbender E.M."/>
            <person name="Goldsmith D.B."/>
            <person name="Keeley R.F."/>
            <person name="Kondoff M.R."/>
            <person name="Kussy B.I."/>
            <person name="Lane M.K."/>
            <person name="Lawler S."/>
            <person name="Leigh B.A."/>
            <person name="Lewis C."/>
            <person name="Lostal L.M."/>
            <person name="Marking D."/>
            <person name="Mancera P.A."/>
            <person name="McClenthan E.C."/>
            <person name="McIntyre E.A."/>
            <person name="Mine J.A."/>
            <person name="Modi S."/>
            <person name="Moore B.D."/>
            <person name="Morgan W.A."/>
            <person name="Nelson K.M."/>
            <person name="Nguyen K.N."/>
            <person name="Ogburn N."/>
            <person name="Parrino D.G."/>
            <person name="Pedapudi A.D."/>
            <person name="Pelham R.P."/>
            <person name="Preece A.M."/>
            <person name="Rampersad E.A."/>
            <person name="Richardson J.C."/>
            <person name="Rodgers C.M."/>
            <person name="Schaffer B.L."/>
            <person name="Sheridan N.E."/>
            <person name="Solone M.R."/>
            <person name="Staley Z.R."/>
            <person name="Tabuchi M."/>
            <person name="Waide R.J."/>
            <person name="Wanjugi P.W."/>
            <person name="Young S."/>
            <person name="Clum A."/>
            <person name="Daum C."/>
            <person name="Huntemann M."/>
            <person name="Ivanova N."/>
            <person name="Kyrpides N."/>
            <person name="Mikhailova N."/>
            <person name="Palaniappan K."/>
            <person name="Pillay M."/>
            <person name="Reddy T.B.K."/>
            <person name="Shapiro N."/>
            <person name="Stamatis D."/>
            <person name="Varghese N."/>
            <person name="Woyke T."/>
            <person name="Boden R."/>
            <person name="Freyermuth S.K."/>
            <person name="Kerfeld C.A."/>
        </authorList>
    </citation>
    <scope>NUCLEOTIDE SEQUENCE [LARGE SCALE GENOMIC DNA]</scope>
    <source>
        <strain evidence="4 5">JR-2</strain>
    </source>
</reference>
<evidence type="ECO:0000259" key="3">
    <source>
        <dbReference type="Pfam" id="PF05193"/>
    </source>
</evidence>
<keyword evidence="1" id="KW-0732">Signal</keyword>
<gene>
    <name evidence="4" type="ORF">EPV75_10670</name>
</gene>
<dbReference type="InterPro" id="IPR007863">
    <property type="entry name" value="Peptidase_M16_C"/>
</dbReference>